<dbReference type="RefSeq" id="WP_007183290.1">
    <property type="nucleotide sequence ID" value="NZ_AKGD01000001.1"/>
</dbReference>
<sequence>MAYEDRVRRALSLRWGCSLRYLSRVKLSYAEFLYWARHFAEEPFDDRRCFDRPAAEIRHLYVNSRRKEGTPMIPLEQFMPYRDREPETAAIVNIDHQVLALL</sequence>
<keyword evidence="4" id="KW-1185">Reference proteome</keyword>
<feature type="domain" description="Minor tail T" evidence="1">
    <location>
        <begin position="28"/>
        <end position="91"/>
    </location>
</feature>
<reference evidence="3" key="2">
    <citation type="submission" date="2012-05" db="EMBL/GenBank/DDBJ databases">
        <authorList>
            <person name="Park J.-H."/>
            <person name="Zylstra G.J."/>
            <person name="Chae J.-C."/>
        </authorList>
    </citation>
    <scope>NUCLEOTIDE SEQUENCE</scope>
    <source>
        <strain evidence="3">AP103</strain>
    </source>
</reference>
<proteinExistence type="predicted"/>
<dbReference type="EMBL" id="AKGD01000001">
    <property type="protein sequence ID" value="EIT70194.1"/>
    <property type="molecule type" value="Genomic_DNA"/>
</dbReference>
<evidence type="ECO:0000313" key="3">
    <source>
        <dbReference type="EMBL" id="EIT70194.1"/>
    </source>
</evidence>
<dbReference type="EMBL" id="AKGD01000001">
    <property type="protein sequence ID" value="EIT70007.1"/>
    <property type="molecule type" value="Genomic_DNA"/>
</dbReference>
<name>I7ZE72_9GAMM</name>
<dbReference type="Proteomes" id="UP000003704">
    <property type="component" value="Unassembled WGS sequence"/>
</dbReference>
<dbReference type="STRING" id="1172194.WQQ_01440"/>
<gene>
    <name evidence="2" type="ORF">WQQ_01440</name>
    <name evidence="3" type="ORF">WQQ_03310</name>
</gene>
<evidence type="ECO:0000313" key="4">
    <source>
        <dbReference type="Proteomes" id="UP000003704"/>
    </source>
</evidence>
<accession>I7ZE72</accession>
<organism evidence="3 4">
    <name type="scientific">Hydrocarboniphaga effusa AP103</name>
    <dbReference type="NCBI Taxonomy" id="1172194"/>
    <lineage>
        <taxon>Bacteria</taxon>
        <taxon>Pseudomonadati</taxon>
        <taxon>Pseudomonadota</taxon>
        <taxon>Gammaproteobacteria</taxon>
        <taxon>Nevskiales</taxon>
        <taxon>Nevskiaceae</taxon>
        <taxon>Hydrocarboniphaga</taxon>
    </lineage>
</organism>
<evidence type="ECO:0000313" key="2">
    <source>
        <dbReference type="EMBL" id="EIT70007.1"/>
    </source>
</evidence>
<evidence type="ECO:0000259" key="1">
    <source>
        <dbReference type="Pfam" id="PF06223"/>
    </source>
</evidence>
<dbReference type="AlphaFoldDB" id="I7ZE72"/>
<reference evidence="3 4" key="1">
    <citation type="journal article" date="2012" name="J. Bacteriol.">
        <title>Genome Sequence of n-Alkane-Degrading Hydrocarboniphaga effusa Strain AP103T (ATCC BAA-332T).</title>
        <authorList>
            <person name="Chang H.K."/>
            <person name="Zylstra G.J."/>
            <person name="Chae J.C."/>
        </authorList>
    </citation>
    <scope>NUCLEOTIDE SEQUENCE [LARGE SCALE GENOMIC DNA]</scope>
    <source>
        <strain evidence="3 4">AP103</strain>
    </source>
</reference>
<comment type="caution">
    <text evidence="3">The sequence shown here is derived from an EMBL/GenBank/DDBJ whole genome shotgun (WGS) entry which is preliminary data.</text>
</comment>
<dbReference type="InterPro" id="IPR009350">
    <property type="entry name" value="Phage_tail_T"/>
</dbReference>
<protein>
    <recommendedName>
        <fullName evidence="1">Minor tail T domain-containing protein</fullName>
    </recommendedName>
</protein>
<dbReference type="Pfam" id="PF06223">
    <property type="entry name" value="Phage_tail_T"/>
    <property type="match status" value="1"/>
</dbReference>